<organism evidence="1 2">
    <name type="scientific">Pseudomonas monteilii SB3101</name>
    <dbReference type="NCBI Taxonomy" id="1435058"/>
    <lineage>
        <taxon>Bacteria</taxon>
        <taxon>Pseudomonadati</taxon>
        <taxon>Pseudomonadota</taxon>
        <taxon>Gammaproteobacteria</taxon>
        <taxon>Pseudomonadales</taxon>
        <taxon>Pseudomonadaceae</taxon>
        <taxon>Pseudomonas</taxon>
    </lineage>
</organism>
<keyword evidence="1" id="KW-0808">Transferase</keyword>
<reference evidence="1 2" key="1">
    <citation type="submission" date="2013-12" db="EMBL/GenBank/DDBJ databases">
        <title>Complete Genomes of Pseudomonas monteilii SB3078 and SB3101, two Benzene, Toluene and Ethylbenzene Degrading Bacteria used for Bioaugmentation.</title>
        <authorList>
            <person name="Dueholm M.S."/>
            <person name="Albertsen M."/>
            <person name="D'Imperio S."/>
            <person name="Tale V.P."/>
            <person name="Lewis D."/>
            <person name="Nilsen P.H."/>
            <person name="Nielsen J.L."/>
        </authorList>
    </citation>
    <scope>NUCLEOTIDE SEQUENCE [LARGE SCALE GENOMIC DNA]</scope>
    <source>
        <strain evidence="1 2">SB3101</strain>
    </source>
</reference>
<dbReference type="PATRIC" id="fig|1435058.3.peg.5237"/>
<protein>
    <submittedName>
        <fullName evidence="1">Arylsulfotransferase</fullName>
    </submittedName>
</protein>
<dbReference type="AlphaFoldDB" id="V9V933"/>
<evidence type="ECO:0000313" key="1">
    <source>
        <dbReference type="EMBL" id="AHC90883.1"/>
    </source>
</evidence>
<proteinExistence type="predicted"/>
<evidence type="ECO:0000313" key="2">
    <source>
        <dbReference type="Proteomes" id="UP000018660"/>
    </source>
</evidence>
<sequence>MLNGVRRGTQGVLVELKVHSRQPGSVGYRALVIDPAKAF</sequence>
<dbReference type="EMBL" id="CP006979">
    <property type="protein sequence ID" value="AHC90883.1"/>
    <property type="molecule type" value="Genomic_DNA"/>
</dbReference>
<accession>V9V933</accession>
<dbReference type="KEGG" id="pmot:X970_26850"/>
<dbReference type="GO" id="GO:0016740">
    <property type="term" value="F:transferase activity"/>
    <property type="evidence" value="ECO:0007669"/>
    <property type="project" value="UniProtKB-KW"/>
</dbReference>
<dbReference type="HOGENOM" id="CLU_3315599_0_0_6"/>
<gene>
    <name evidence="1" type="ORF">X970_26850</name>
</gene>
<dbReference type="Proteomes" id="UP000018660">
    <property type="component" value="Chromosome"/>
</dbReference>
<name>V9V933_9PSED</name>